<dbReference type="SUPFAM" id="SSF141571">
    <property type="entry name" value="Pentapeptide repeat-like"/>
    <property type="match status" value="1"/>
</dbReference>
<dbReference type="Proteomes" id="UP000253689">
    <property type="component" value="Chromosome"/>
</dbReference>
<accession>A0A345DN00</accession>
<evidence type="ECO:0000313" key="2">
    <source>
        <dbReference type="Proteomes" id="UP000253689"/>
    </source>
</evidence>
<dbReference type="PANTHER" id="PTHR14136:SF17">
    <property type="entry name" value="BTB_POZ DOMAIN-CONTAINING PROTEIN KCTD9"/>
    <property type="match status" value="1"/>
</dbReference>
<dbReference type="EMBL" id="CP031088">
    <property type="protein sequence ID" value="AXF95588.1"/>
    <property type="molecule type" value="Genomic_DNA"/>
</dbReference>
<dbReference type="Gene3D" id="2.160.20.80">
    <property type="entry name" value="E3 ubiquitin-protein ligase SopA"/>
    <property type="match status" value="1"/>
</dbReference>
<dbReference type="RefSeq" id="WP_114564476.1">
    <property type="nucleotide sequence ID" value="NZ_CP031088.1"/>
</dbReference>
<dbReference type="AlphaFoldDB" id="A0A345DN00"/>
<organism evidence="1 2">
    <name type="scientific">Spiroplasma phoeniceum P40</name>
    <dbReference type="NCBI Taxonomy" id="1276259"/>
    <lineage>
        <taxon>Bacteria</taxon>
        <taxon>Bacillati</taxon>
        <taxon>Mycoplasmatota</taxon>
        <taxon>Mollicutes</taxon>
        <taxon>Entomoplasmatales</taxon>
        <taxon>Spiroplasmataceae</taxon>
        <taxon>Spiroplasma</taxon>
    </lineage>
</organism>
<keyword evidence="2" id="KW-1185">Reference proteome</keyword>
<protein>
    <recommendedName>
        <fullName evidence="3">Pentapeptide repeat-containing protein</fullName>
    </recommendedName>
</protein>
<evidence type="ECO:0000313" key="1">
    <source>
        <dbReference type="EMBL" id="AXF95588.1"/>
    </source>
</evidence>
<dbReference type="Pfam" id="PF00805">
    <property type="entry name" value="Pentapeptide"/>
    <property type="match status" value="1"/>
</dbReference>
<name>A0A345DN00_9MOLU</name>
<proteinExistence type="predicted"/>
<evidence type="ECO:0008006" key="3">
    <source>
        <dbReference type="Google" id="ProtNLM"/>
    </source>
</evidence>
<sequence>MKTLQELIKELTGVTVEKQKINEYLEYETLDLQGVYLRWTNLQGANLTRADLRSANLQEAKLQGANLWCADLRSAYLSGARITKKQLDQLIIIEEDK</sequence>
<dbReference type="KEGG" id="sphh:SDAV_00597"/>
<dbReference type="InterPro" id="IPR001646">
    <property type="entry name" value="5peptide_repeat"/>
</dbReference>
<dbReference type="InterPro" id="IPR051082">
    <property type="entry name" value="Pentapeptide-BTB/POZ_domain"/>
</dbReference>
<dbReference type="PANTHER" id="PTHR14136">
    <property type="entry name" value="BTB_POZ DOMAIN-CONTAINING PROTEIN KCTD9"/>
    <property type="match status" value="1"/>
</dbReference>
<reference evidence="2" key="1">
    <citation type="submission" date="2018-07" db="EMBL/GenBank/DDBJ databases">
        <title>Complete Genome Sequence of Spiroplasma phoeniceum.</title>
        <authorList>
            <person name="Davis R.E."/>
            <person name="Shao J.Y."/>
            <person name="Zhao Y."/>
            <person name="Silver A."/>
            <person name="Stump z."/>
            <person name="Gasparich G."/>
        </authorList>
    </citation>
    <scope>NUCLEOTIDE SEQUENCE [LARGE SCALE GENOMIC DNA]</scope>
    <source>
        <strain evidence="2">P40</strain>
    </source>
</reference>
<gene>
    <name evidence="1" type="ORF">SDAV_00597</name>
</gene>